<evidence type="ECO:0008006" key="4">
    <source>
        <dbReference type="Google" id="ProtNLM"/>
    </source>
</evidence>
<dbReference type="Proteomes" id="UP000783686">
    <property type="component" value="Unassembled WGS sequence"/>
</dbReference>
<sequence length="123" mass="14334">MLRSVKAGSTVVVRQSSSHPTDLQKFRGRYQWWKKPVYVAPVTHPLHQGPDFSLVGGRKPDITNYPALARKQEQMELGKRIVTLLKQVNEAERLYEEHTSQQQHIENEVRRWTPSEKGNLEFK</sequence>
<dbReference type="Proteomes" id="UP000614601">
    <property type="component" value="Unassembled WGS sequence"/>
</dbReference>
<proteinExistence type="predicted"/>
<dbReference type="InterPro" id="IPR034596">
    <property type="entry name" value="Ribosomal_mL52"/>
</dbReference>
<evidence type="ECO:0000256" key="1">
    <source>
        <dbReference type="SAM" id="MobiDB-lite"/>
    </source>
</evidence>
<accession>A0A811JTI0</accession>
<dbReference type="GO" id="GO:0005762">
    <property type="term" value="C:mitochondrial large ribosomal subunit"/>
    <property type="evidence" value="ECO:0007669"/>
    <property type="project" value="InterPro"/>
</dbReference>
<keyword evidence="3" id="KW-1185">Reference proteome</keyword>
<dbReference type="Pfam" id="PF18699">
    <property type="entry name" value="MRPL52"/>
    <property type="match status" value="1"/>
</dbReference>
<evidence type="ECO:0000313" key="3">
    <source>
        <dbReference type="Proteomes" id="UP000614601"/>
    </source>
</evidence>
<dbReference type="AlphaFoldDB" id="A0A811JTI0"/>
<dbReference type="EMBL" id="CAJFDH010000001">
    <property type="protein sequence ID" value="CAD5206771.1"/>
    <property type="molecule type" value="Genomic_DNA"/>
</dbReference>
<gene>
    <name evidence="2" type="ORF">BOKJ2_LOCUS1455</name>
</gene>
<dbReference type="OrthoDB" id="5863224at2759"/>
<dbReference type="GO" id="GO:0003735">
    <property type="term" value="F:structural constituent of ribosome"/>
    <property type="evidence" value="ECO:0007669"/>
    <property type="project" value="InterPro"/>
</dbReference>
<dbReference type="EMBL" id="CAJFCW020000001">
    <property type="protein sequence ID" value="CAG9083060.1"/>
    <property type="molecule type" value="Genomic_DNA"/>
</dbReference>
<organism evidence="2 3">
    <name type="scientific">Bursaphelenchus okinawaensis</name>
    <dbReference type="NCBI Taxonomy" id="465554"/>
    <lineage>
        <taxon>Eukaryota</taxon>
        <taxon>Metazoa</taxon>
        <taxon>Ecdysozoa</taxon>
        <taxon>Nematoda</taxon>
        <taxon>Chromadorea</taxon>
        <taxon>Rhabditida</taxon>
        <taxon>Tylenchina</taxon>
        <taxon>Tylenchomorpha</taxon>
        <taxon>Aphelenchoidea</taxon>
        <taxon>Aphelenchoididae</taxon>
        <taxon>Bursaphelenchus</taxon>
    </lineage>
</organism>
<name>A0A811JTI0_9BILA</name>
<reference evidence="2" key="1">
    <citation type="submission" date="2020-09" db="EMBL/GenBank/DDBJ databases">
        <authorList>
            <person name="Kikuchi T."/>
        </authorList>
    </citation>
    <scope>NUCLEOTIDE SEQUENCE</scope>
    <source>
        <strain evidence="2">SH1</strain>
    </source>
</reference>
<feature type="region of interest" description="Disordered" evidence="1">
    <location>
        <begin position="97"/>
        <end position="123"/>
    </location>
</feature>
<protein>
    <recommendedName>
        <fullName evidence="4">39S ribosomal protein L52, mitochondrial</fullName>
    </recommendedName>
</protein>
<evidence type="ECO:0000313" key="2">
    <source>
        <dbReference type="EMBL" id="CAD5206771.1"/>
    </source>
</evidence>
<dbReference type="GO" id="GO:0032543">
    <property type="term" value="P:mitochondrial translation"/>
    <property type="evidence" value="ECO:0007669"/>
    <property type="project" value="InterPro"/>
</dbReference>
<comment type="caution">
    <text evidence="2">The sequence shown here is derived from an EMBL/GenBank/DDBJ whole genome shotgun (WGS) entry which is preliminary data.</text>
</comment>